<dbReference type="InterPro" id="IPR029044">
    <property type="entry name" value="Nucleotide-diphossugar_trans"/>
</dbReference>
<evidence type="ECO:0000256" key="4">
    <source>
        <dbReference type="ARBA" id="ARBA00022679"/>
    </source>
</evidence>
<dbReference type="InterPro" id="IPR001173">
    <property type="entry name" value="Glyco_trans_2-like"/>
</dbReference>
<protein>
    <submittedName>
        <fullName evidence="6">Glycosyltransferase</fullName>
    </submittedName>
</protein>
<dbReference type="STRING" id="1758689.SGUI_1310"/>
<evidence type="ECO:0000256" key="3">
    <source>
        <dbReference type="ARBA" id="ARBA00022676"/>
    </source>
</evidence>
<evidence type="ECO:0000256" key="2">
    <source>
        <dbReference type="ARBA" id="ARBA00006739"/>
    </source>
</evidence>
<dbReference type="Pfam" id="PF00535">
    <property type="entry name" value="Glycos_transf_2"/>
    <property type="match status" value="1"/>
</dbReference>
<evidence type="ECO:0000313" key="6">
    <source>
        <dbReference type="EMBL" id="ANS78706.1"/>
    </source>
</evidence>
<organism evidence="6 7">
    <name type="scientific">Serinicoccus hydrothermalis</name>
    <dbReference type="NCBI Taxonomy" id="1758689"/>
    <lineage>
        <taxon>Bacteria</taxon>
        <taxon>Bacillati</taxon>
        <taxon>Actinomycetota</taxon>
        <taxon>Actinomycetes</taxon>
        <taxon>Micrococcales</taxon>
        <taxon>Ornithinimicrobiaceae</taxon>
        <taxon>Serinicoccus</taxon>
    </lineage>
</organism>
<sequence>MTTGLPATRPSFGVVVLTQGRRPEELARGLESLQRQQGVDLDVVVVGNAWNPTGLPEEVKTLALPTNIGIPAGRNAGVPHVDGEFLFFLDDDAWLLEDDVLLRTAQYLRQHPDVGLVQPLIEDPEVGDDAHPGRWIPRLGARQRHTEADVFSVVEMTVAMRREAFEATGGWPGIFFYAHEGIELAWRVWAAGFRVRYVPSLRTGHPVVDPRRHSDYFFKNARNRVWLARRNLPRPLALAYVGSWTGIQVVRWSVHREGLGSWCSGWVHGWRSDPFEPGEDRSRLRWRDVARMARHGRFLVI</sequence>
<dbReference type="RefSeq" id="WP_066637855.1">
    <property type="nucleotide sequence ID" value="NZ_CP014989.1"/>
</dbReference>
<keyword evidence="3" id="KW-0328">Glycosyltransferase</keyword>
<dbReference type="SUPFAM" id="SSF53448">
    <property type="entry name" value="Nucleotide-diphospho-sugar transferases"/>
    <property type="match status" value="1"/>
</dbReference>
<dbReference type="KEGG" id="serj:SGUI_1310"/>
<feature type="domain" description="Glycosyltransferase 2-like" evidence="5">
    <location>
        <begin position="14"/>
        <end position="167"/>
    </location>
</feature>
<dbReference type="GO" id="GO:0016757">
    <property type="term" value="F:glycosyltransferase activity"/>
    <property type="evidence" value="ECO:0007669"/>
    <property type="project" value="UniProtKB-KW"/>
</dbReference>
<evidence type="ECO:0000256" key="1">
    <source>
        <dbReference type="ARBA" id="ARBA00004776"/>
    </source>
</evidence>
<evidence type="ECO:0000313" key="7">
    <source>
        <dbReference type="Proteomes" id="UP000092482"/>
    </source>
</evidence>
<reference evidence="6 7" key="1">
    <citation type="submission" date="2016-03" db="EMBL/GenBank/DDBJ databases">
        <title>Shallow-sea hydrothermal system.</title>
        <authorList>
            <person name="Tang K."/>
        </authorList>
    </citation>
    <scope>NUCLEOTIDE SEQUENCE [LARGE SCALE GENOMIC DNA]</scope>
    <source>
        <strain evidence="6 7">JLT9</strain>
    </source>
</reference>
<dbReference type="AlphaFoldDB" id="A0A1B1NB99"/>
<dbReference type="OrthoDB" id="5174363at2"/>
<comment type="pathway">
    <text evidence="1">Cell wall biogenesis; cell wall polysaccharide biosynthesis.</text>
</comment>
<comment type="similarity">
    <text evidence="2">Belongs to the glycosyltransferase 2 family.</text>
</comment>
<dbReference type="EMBL" id="CP014989">
    <property type="protein sequence ID" value="ANS78706.1"/>
    <property type="molecule type" value="Genomic_DNA"/>
</dbReference>
<keyword evidence="7" id="KW-1185">Reference proteome</keyword>
<dbReference type="Gene3D" id="3.90.550.10">
    <property type="entry name" value="Spore Coat Polysaccharide Biosynthesis Protein SpsA, Chain A"/>
    <property type="match status" value="1"/>
</dbReference>
<dbReference type="PATRIC" id="fig|1758689.4.peg.1350"/>
<gene>
    <name evidence="6" type="ORF">SGUI_1310</name>
</gene>
<dbReference type="PANTHER" id="PTHR43179:SF12">
    <property type="entry name" value="GALACTOFURANOSYLTRANSFERASE GLFT2"/>
    <property type="match status" value="1"/>
</dbReference>
<proteinExistence type="inferred from homology"/>
<name>A0A1B1NB99_9MICO</name>
<dbReference type="Proteomes" id="UP000092482">
    <property type="component" value="Chromosome"/>
</dbReference>
<accession>A0A1B1NB99</accession>
<dbReference type="PANTHER" id="PTHR43179">
    <property type="entry name" value="RHAMNOSYLTRANSFERASE WBBL"/>
    <property type="match status" value="1"/>
</dbReference>
<keyword evidence="4 6" id="KW-0808">Transferase</keyword>
<evidence type="ECO:0000259" key="5">
    <source>
        <dbReference type="Pfam" id="PF00535"/>
    </source>
</evidence>